<dbReference type="GO" id="GO:0030688">
    <property type="term" value="C:preribosome, small subunit precursor"/>
    <property type="evidence" value="ECO:0007669"/>
    <property type="project" value="TreeGrafter"/>
</dbReference>
<dbReference type="InterPro" id="IPR011009">
    <property type="entry name" value="Kinase-like_dom_sf"/>
</dbReference>
<evidence type="ECO:0000313" key="16">
    <source>
        <dbReference type="EMBL" id="CAF3779802.1"/>
    </source>
</evidence>
<keyword evidence="9" id="KW-0067">ATP-binding</keyword>
<comment type="cofactor">
    <cofactor evidence="1">
        <name>Mg(2+)</name>
        <dbReference type="ChEBI" id="CHEBI:18420"/>
    </cofactor>
</comment>
<comment type="caution">
    <text evidence="15">The sequence shown here is derived from an EMBL/GenBank/DDBJ whole genome shotgun (WGS) entry which is preliminary data.</text>
</comment>
<evidence type="ECO:0000256" key="5">
    <source>
        <dbReference type="ARBA" id="ARBA00022679"/>
    </source>
</evidence>
<keyword evidence="6" id="KW-0479">Metal-binding</keyword>
<dbReference type="PANTHER" id="PTHR45852">
    <property type="entry name" value="SER/THR-PROTEIN KINASE RIO2"/>
    <property type="match status" value="1"/>
</dbReference>
<dbReference type="EC" id="2.7.11.1" evidence="3"/>
<keyword evidence="5" id="KW-0808">Transferase</keyword>
<dbReference type="Proteomes" id="UP000663829">
    <property type="component" value="Unassembled WGS sequence"/>
</dbReference>
<evidence type="ECO:0000256" key="1">
    <source>
        <dbReference type="ARBA" id="ARBA00001946"/>
    </source>
</evidence>
<comment type="similarity">
    <text evidence="2">Belongs to the protein kinase superfamily. RIO-type Ser/Thr kinase family.</text>
</comment>
<dbReference type="AlphaFoldDB" id="A0A814HBQ5"/>
<evidence type="ECO:0000313" key="17">
    <source>
        <dbReference type="Proteomes" id="UP000663829"/>
    </source>
</evidence>
<dbReference type="GO" id="GO:0005634">
    <property type="term" value="C:nucleus"/>
    <property type="evidence" value="ECO:0007669"/>
    <property type="project" value="TreeGrafter"/>
</dbReference>
<dbReference type="Gene3D" id="3.30.200.20">
    <property type="entry name" value="Phosphorylase Kinase, domain 1"/>
    <property type="match status" value="1"/>
</dbReference>
<keyword evidence="10" id="KW-0460">Magnesium</keyword>
<dbReference type="GO" id="GO:0046872">
    <property type="term" value="F:metal ion binding"/>
    <property type="evidence" value="ECO:0007669"/>
    <property type="project" value="UniProtKB-KW"/>
</dbReference>
<keyword evidence="4" id="KW-0723">Serine/threonine-protein kinase</keyword>
<dbReference type="GO" id="GO:0005524">
    <property type="term" value="F:ATP binding"/>
    <property type="evidence" value="ECO:0007669"/>
    <property type="project" value="UniProtKB-KW"/>
</dbReference>
<feature type="domain" description="RIO kinase" evidence="14">
    <location>
        <begin position="25"/>
        <end position="243"/>
    </location>
</feature>
<accession>A0A814HBQ5</accession>
<dbReference type="GO" id="GO:0030490">
    <property type="term" value="P:maturation of SSU-rRNA"/>
    <property type="evidence" value="ECO:0007669"/>
    <property type="project" value="TreeGrafter"/>
</dbReference>
<keyword evidence="7" id="KW-0547">Nucleotide-binding</keyword>
<dbReference type="InterPro" id="IPR030484">
    <property type="entry name" value="Rio2"/>
</dbReference>
<evidence type="ECO:0000256" key="7">
    <source>
        <dbReference type="ARBA" id="ARBA00022741"/>
    </source>
</evidence>
<evidence type="ECO:0000256" key="3">
    <source>
        <dbReference type="ARBA" id="ARBA00012513"/>
    </source>
</evidence>
<feature type="region of interest" description="Disordered" evidence="13">
    <location>
        <begin position="373"/>
        <end position="401"/>
    </location>
</feature>
<dbReference type="EMBL" id="CAJOBC010003364">
    <property type="protein sequence ID" value="CAF3779802.1"/>
    <property type="molecule type" value="Genomic_DNA"/>
</dbReference>
<evidence type="ECO:0000256" key="2">
    <source>
        <dbReference type="ARBA" id="ARBA00009196"/>
    </source>
</evidence>
<name>A0A814HBQ5_9BILA</name>
<dbReference type="EMBL" id="CAJNOQ010003364">
    <property type="protein sequence ID" value="CAF1008675.1"/>
    <property type="molecule type" value="Genomic_DNA"/>
</dbReference>
<evidence type="ECO:0000256" key="12">
    <source>
        <dbReference type="ARBA" id="ARBA00048679"/>
    </source>
</evidence>
<dbReference type="SUPFAM" id="SSF56112">
    <property type="entry name" value="Protein kinase-like (PK-like)"/>
    <property type="match status" value="1"/>
</dbReference>
<dbReference type="InterPro" id="IPR000687">
    <property type="entry name" value="RIO_kinase"/>
</dbReference>
<evidence type="ECO:0000256" key="4">
    <source>
        <dbReference type="ARBA" id="ARBA00022527"/>
    </source>
</evidence>
<dbReference type="OrthoDB" id="10258631at2759"/>
<dbReference type="Proteomes" id="UP000681722">
    <property type="component" value="Unassembled WGS sequence"/>
</dbReference>
<dbReference type="CDD" id="cd05144">
    <property type="entry name" value="RIO2_C"/>
    <property type="match status" value="1"/>
</dbReference>
<keyword evidence="17" id="KW-1185">Reference proteome</keyword>
<organism evidence="15 17">
    <name type="scientific">Didymodactylos carnosus</name>
    <dbReference type="NCBI Taxonomy" id="1234261"/>
    <lineage>
        <taxon>Eukaryota</taxon>
        <taxon>Metazoa</taxon>
        <taxon>Spiralia</taxon>
        <taxon>Gnathifera</taxon>
        <taxon>Rotifera</taxon>
        <taxon>Eurotatoria</taxon>
        <taxon>Bdelloidea</taxon>
        <taxon>Philodinida</taxon>
        <taxon>Philodinidae</taxon>
        <taxon>Didymodactylos</taxon>
    </lineage>
</organism>
<evidence type="ECO:0000313" key="15">
    <source>
        <dbReference type="EMBL" id="CAF1008675.1"/>
    </source>
</evidence>
<dbReference type="PANTHER" id="PTHR45852:SF1">
    <property type="entry name" value="SERINE_THREONINE-PROTEIN KINASE RIO2"/>
    <property type="match status" value="1"/>
</dbReference>
<dbReference type="InterPro" id="IPR018934">
    <property type="entry name" value="RIO_dom"/>
</dbReference>
<evidence type="ECO:0000256" key="9">
    <source>
        <dbReference type="ARBA" id="ARBA00022840"/>
    </source>
</evidence>
<evidence type="ECO:0000256" key="6">
    <source>
        <dbReference type="ARBA" id="ARBA00022723"/>
    </source>
</evidence>
<dbReference type="Gene3D" id="1.10.510.10">
    <property type="entry name" value="Transferase(Phosphotransferase) domain 1"/>
    <property type="match status" value="1"/>
</dbReference>
<dbReference type="SMART" id="SM00090">
    <property type="entry name" value="RIO"/>
    <property type="match status" value="1"/>
</dbReference>
<comment type="catalytic activity">
    <reaction evidence="12">
        <text>L-seryl-[protein] + ATP = O-phospho-L-seryl-[protein] + ADP + H(+)</text>
        <dbReference type="Rhea" id="RHEA:17989"/>
        <dbReference type="Rhea" id="RHEA-COMP:9863"/>
        <dbReference type="Rhea" id="RHEA-COMP:11604"/>
        <dbReference type="ChEBI" id="CHEBI:15378"/>
        <dbReference type="ChEBI" id="CHEBI:29999"/>
        <dbReference type="ChEBI" id="CHEBI:30616"/>
        <dbReference type="ChEBI" id="CHEBI:83421"/>
        <dbReference type="ChEBI" id="CHEBI:456216"/>
        <dbReference type="EC" id="2.7.11.1"/>
    </reaction>
</comment>
<dbReference type="GO" id="GO:0004674">
    <property type="term" value="F:protein serine/threonine kinase activity"/>
    <property type="evidence" value="ECO:0007669"/>
    <property type="project" value="UniProtKB-KW"/>
</dbReference>
<evidence type="ECO:0000256" key="8">
    <source>
        <dbReference type="ARBA" id="ARBA00022777"/>
    </source>
</evidence>
<gene>
    <name evidence="15" type="ORF">GPM918_LOCUS14145</name>
    <name evidence="16" type="ORF">SRO942_LOCUS14145</name>
</gene>
<feature type="region of interest" description="Disordered" evidence="13">
    <location>
        <begin position="280"/>
        <end position="307"/>
    </location>
</feature>
<evidence type="ECO:0000256" key="10">
    <source>
        <dbReference type="ARBA" id="ARBA00022842"/>
    </source>
</evidence>
<dbReference type="Pfam" id="PF01163">
    <property type="entry name" value="RIO1"/>
    <property type="match status" value="1"/>
</dbReference>
<reference evidence="15" key="1">
    <citation type="submission" date="2021-02" db="EMBL/GenBank/DDBJ databases">
        <authorList>
            <person name="Nowell W R."/>
        </authorList>
    </citation>
    <scope>NUCLEOTIDE SEQUENCE</scope>
</reference>
<dbReference type="GO" id="GO:0005829">
    <property type="term" value="C:cytosol"/>
    <property type="evidence" value="ECO:0007669"/>
    <property type="project" value="TreeGrafter"/>
</dbReference>
<sequence length="460" mass="54543">MSLSFFFFPNSEVKEYWWNVAVVVAVENFEIQEDYFHYPYILRLFRKDRKDSVLLFFDILLDIYIVANNNDEQMVLKLHRLGRTCFRQLKNKRDYLKHRKGFSWLYLARLAATKEFAFMKTLFDHGFPVPKPVDCNRHCIIMELVDGYPLCHISDIDKPGRIYDELMSLIIRLASYGLIHSDFNEFNIMISDSGKITMIDFPQMVSIEHINAEYYFDRDVQCIRDFFRKRFNFDTDMYPKFSDIKRLYCLDNDVRASGFTKELEKQFEEVSDTIGLRNNVENGINDQYEEESDEEETQNSKQEEDNEANSLIETITKIIQTNDNLPSDSEQFDTLNLQTTDDSTKNTIIVEDHSEKLKEENIDDEICLRETNRTSRPFRDNNNNVNKEREEEEQHSDKTRRVNSKLSTLSIDTDYVRSKVKQTLQKKLKQQHRRLCSKGETALVTANKRDLKETIQLHLE</sequence>
<dbReference type="FunFam" id="3.30.200.20:FF:000052">
    <property type="entry name" value="Serine/threonine-protein kinase RIO2"/>
    <property type="match status" value="1"/>
</dbReference>
<feature type="compositionally biased region" description="Acidic residues" evidence="13">
    <location>
        <begin position="287"/>
        <end position="297"/>
    </location>
</feature>
<dbReference type="FunFam" id="1.10.510.10:FF:000307">
    <property type="entry name" value="Serine/threonine-protein kinase RIO2"/>
    <property type="match status" value="1"/>
</dbReference>
<evidence type="ECO:0000256" key="13">
    <source>
        <dbReference type="SAM" id="MobiDB-lite"/>
    </source>
</evidence>
<evidence type="ECO:0000256" key="11">
    <source>
        <dbReference type="ARBA" id="ARBA00047899"/>
    </source>
</evidence>
<protein>
    <recommendedName>
        <fullName evidence="3">non-specific serine/threonine protein kinase</fullName>
        <ecNumber evidence="3">2.7.11.1</ecNumber>
    </recommendedName>
</protein>
<evidence type="ECO:0000259" key="14">
    <source>
        <dbReference type="SMART" id="SM00090"/>
    </source>
</evidence>
<keyword evidence="8" id="KW-0418">Kinase</keyword>
<proteinExistence type="inferred from homology"/>
<comment type="catalytic activity">
    <reaction evidence="11">
        <text>L-threonyl-[protein] + ATP = O-phospho-L-threonyl-[protein] + ADP + H(+)</text>
        <dbReference type="Rhea" id="RHEA:46608"/>
        <dbReference type="Rhea" id="RHEA-COMP:11060"/>
        <dbReference type="Rhea" id="RHEA-COMP:11605"/>
        <dbReference type="ChEBI" id="CHEBI:15378"/>
        <dbReference type="ChEBI" id="CHEBI:30013"/>
        <dbReference type="ChEBI" id="CHEBI:30616"/>
        <dbReference type="ChEBI" id="CHEBI:61977"/>
        <dbReference type="ChEBI" id="CHEBI:456216"/>
        <dbReference type="EC" id="2.7.11.1"/>
    </reaction>
</comment>